<dbReference type="Pfam" id="PF05978">
    <property type="entry name" value="UNC-93"/>
    <property type="match status" value="1"/>
</dbReference>
<keyword evidence="3 6" id="KW-0812">Transmembrane</keyword>
<dbReference type="GO" id="GO:0055120">
    <property type="term" value="C:striated muscle dense body"/>
    <property type="evidence" value="ECO:0007669"/>
    <property type="project" value="TreeGrafter"/>
</dbReference>
<evidence type="ECO:0000256" key="6">
    <source>
        <dbReference type="SAM" id="Phobius"/>
    </source>
</evidence>
<gene>
    <name evidence="7" type="ORF">FSP39_001180</name>
</gene>
<feature type="transmembrane region" description="Helical" evidence="6">
    <location>
        <begin position="440"/>
        <end position="457"/>
    </location>
</feature>
<dbReference type="InterPro" id="IPR051951">
    <property type="entry name" value="UNC-93_regulatory"/>
</dbReference>
<feature type="transmembrane region" description="Helical" evidence="6">
    <location>
        <begin position="347"/>
        <end position="368"/>
    </location>
</feature>
<evidence type="ECO:0000256" key="3">
    <source>
        <dbReference type="ARBA" id="ARBA00022692"/>
    </source>
</evidence>
<dbReference type="GO" id="GO:0006937">
    <property type="term" value="P:regulation of muscle contraction"/>
    <property type="evidence" value="ECO:0007669"/>
    <property type="project" value="TreeGrafter"/>
</dbReference>
<proteinExistence type="inferred from homology"/>
<feature type="transmembrane region" description="Helical" evidence="6">
    <location>
        <begin position="374"/>
        <end position="393"/>
    </location>
</feature>
<feature type="transmembrane region" description="Helical" evidence="6">
    <location>
        <begin position="111"/>
        <end position="128"/>
    </location>
</feature>
<evidence type="ECO:0000256" key="2">
    <source>
        <dbReference type="ARBA" id="ARBA00009172"/>
    </source>
</evidence>
<feature type="transmembrane region" description="Helical" evidence="6">
    <location>
        <begin position="220"/>
        <end position="239"/>
    </location>
</feature>
<feature type="transmembrane region" description="Helical" evidence="6">
    <location>
        <begin position="306"/>
        <end position="327"/>
    </location>
</feature>
<protein>
    <recommendedName>
        <fullName evidence="9">UNC93-like protein</fullName>
    </recommendedName>
</protein>
<dbReference type="PANTHER" id="PTHR19444">
    <property type="entry name" value="UNC-93 RELATED"/>
    <property type="match status" value="1"/>
</dbReference>
<dbReference type="GO" id="GO:0043266">
    <property type="term" value="P:regulation of potassium ion transport"/>
    <property type="evidence" value="ECO:0007669"/>
    <property type="project" value="TreeGrafter"/>
</dbReference>
<comment type="similarity">
    <text evidence="2">Belongs to the unc-93 family.</text>
</comment>
<dbReference type="InterPro" id="IPR010291">
    <property type="entry name" value="Ion_channel_UNC-93"/>
</dbReference>
<keyword evidence="5 6" id="KW-0472">Membrane</keyword>
<evidence type="ECO:0008006" key="9">
    <source>
        <dbReference type="Google" id="ProtNLM"/>
    </source>
</evidence>
<accession>A0AA88XGS8</accession>
<evidence type="ECO:0000256" key="4">
    <source>
        <dbReference type="ARBA" id="ARBA00022989"/>
    </source>
</evidence>
<evidence type="ECO:0000256" key="5">
    <source>
        <dbReference type="ARBA" id="ARBA00023136"/>
    </source>
</evidence>
<evidence type="ECO:0000256" key="1">
    <source>
        <dbReference type="ARBA" id="ARBA00004141"/>
    </source>
</evidence>
<organism evidence="7 8">
    <name type="scientific">Pinctada imbricata</name>
    <name type="common">Atlantic pearl-oyster</name>
    <name type="synonym">Pinctada martensii</name>
    <dbReference type="NCBI Taxonomy" id="66713"/>
    <lineage>
        <taxon>Eukaryota</taxon>
        <taxon>Metazoa</taxon>
        <taxon>Spiralia</taxon>
        <taxon>Lophotrochozoa</taxon>
        <taxon>Mollusca</taxon>
        <taxon>Bivalvia</taxon>
        <taxon>Autobranchia</taxon>
        <taxon>Pteriomorphia</taxon>
        <taxon>Pterioida</taxon>
        <taxon>Pterioidea</taxon>
        <taxon>Pteriidae</taxon>
        <taxon>Pinctada</taxon>
    </lineage>
</organism>
<keyword evidence="8" id="KW-1185">Reference proteome</keyword>
<dbReference type="SUPFAM" id="SSF103473">
    <property type="entry name" value="MFS general substrate transporter"/>
    <property type="match status" value="1"/>
</dbReference>
<dbReference type="Gene3D" id="1.20.1250.20">
    <property type="entry name" value="MFS general substrate transporter like domains"/>
    <property type="match status" value="2"/>
</dbReference>
<feature type="transmembrane region" description="Helical" evidence="6">
    <location>
        <begin position="55"/>
        <end position="75"/>
    </location>
</feature>
<dbReference type="EMBL" id="VSWD01000012">
    <property type="protein sequence ID" value="KAK3085295.1"/>
    <property type="molecule type" value="Genomic_DNA"/>
</dbReference>
<dbReference type="AlphaFoldDB" id="A0AA88XGS8"/>
<feature type="transmembrane region" description="Helical" evidence="6">
    <location>
        <begin position="87"/>
        <end position="105"/>
    </location>
</feature>
<comment type="caution">
    <text evidence="7">The sequence shown here is derived from an EMBL/GenBank/DDBJ whole genome shotgun (WGS) entry which is preliminary data.</text>
</comment>
<dbReference type="GO" id="GO:0005886">
    <property type="term" value="C:plasma membrane"/>
    <property type="evidence" value="ECO:0007669"/>
    <property type="project" value="TreeGrafter"/>
</dbReference>
<evidence type="ECO:0000313" key="7">
    <source>
        <dbReference type="EMBL" id="KAK3085295.1"/>
    </source>
</evidence>
<feature type="transmembrane region" description="Helical" evidence="6">
    <location>
        <begin position="21"/>
        <end position="43"/>
    </location>
</feature>
<evidence type="ECO:0000313" key="8">
    <source>
        <dbReference type="Proteomes" id="UP001186944"/>
    </source>
</evidence>
<keyword evidence="4 6" id="KW-1133">Transmembrane helix</keyword>
<dbReference type="GO" id="GO:0015459">
    <property type="term" value="F:potassium channel regulator activity"/>
    <property type="evidence" value="ECO:0007669"/>
    <property type="project" value="TreeGrafter"/>
</dbReference>
<dbReference type="PANTHER" id="PTHR19444:SF13">
    <property type="entry name" value="PROTEIN UNC-93 HOMOLOG A"/>
    <property type="match status" value="1"/>
</dbReference>
<dbReference type="InterPro" id="IPR036259">
    <property type="entry name" value="MFS_trans_sf"/>
</dbReference>
<name>A0AA88XGS8_PINIB</name>
<comment type="subcellular location">
    <subcellularLocation>
        <location evidence="1">Membrane</location>
        <topology evidence="1">Multi-pass membrane protein</topology>
    </subcellularLocation>
</comment>
<dbReference type="Proteomes" id="UP001186944">
    <property type="component" value="Unassembled WGS sequence"/>
</dbReference>
<reference evidence="7" key="1">
    <citation type="submission" date="2019-08" db="EMBL/GenBank/DDBJ databases">
        <title>The improved chromosome-level genome for the pearl oyster Pinctada fucata martensii using PacBio sequencing and Hi-C.</title>
        <authorList>
            <person name="Zheng Z."/>
        </authorList>
    </citation>
    <scope>NUCLEOTIDE SEQUENCE</scope>
    <source>
        <strain evidence="7">ZZ-2019</strain>
        <tissue evidence="7">Adductor muscle</tissue>
    </source>
</reference>
<sequence>MEAETSLVQHEAVRPVLSKFAILRNVCVVSVVFLFLFTSFQSFQNLQSTLNKEEGLGPITLAILYFSLIVSSLFLPSFLIAKFGCKWTLSFSILCYVVYMLANFWPMWATLVPASVVIGIGAAPLWSAKSTYLSQLAKAYAGLTDRTGDDVNNLFFGIFFMTFQTSQIWGNIISSSIFKQNIEEAEILNSSSLLCGASFNPSQSIETIGLKRPDDNKVQLLCWIYFGSSMLAFVIALFVTNTASDSQQDPGTSHGILFIETFRHLCSSGYQKLLIPLTVYSGLEQGFISADYTKSYISCTIGIWNIGYVMICYGVTDAILSLTFGALVKWVGHTPFFVLEDLAFDRIFNAVFLIAFIVHGGTQIFLLLWEPNNADYVIFFVIAGLWGMGDAVIQTQINALYGDLFEDRRPAAFSNYRLWESVGFIISFAYNSFFVTSVKIYVLMAFLTVGMTLYCVIEINRYLERRRNAVV</sequence>